<dbReference type="InterPro" id="IPR051511">
    <property type="entry name" value="MitoQC_Scaffold_Kinases"/>
</dbReference>
<comment type="subcellular location">
    <subcellularLocation>
        <location evidence="3">Cytoplasm</location>
        <location evidence="3">Cytosol</location>
    </subcellularLocation>
    <subcellularLocation>
        <location evidence="2">Mitochondrion inner membrane</location>
        <topology evidence="2">Single-pass membrane protein</topology>
    </subcellularLocation>
    <subcellularLocation>
        <location evidence="4">Mitochondrion outer membrane</location>
        <topology evidence="4">Single-pass membrane protein</topology>
    </subcellularLocation>
</comment>
<keyword evidence="17" id="KW-0460">Magnesium</keyword>
<evidence type="ECO:0000256" key="8">
    <source>
        <dbReference type="ARBA" id="ARBA00022553"/>
    </source>
</evidence>
<dbReference type="GO" id="GO:0016567">
    <property type="term" value="P:protein ubiquitination"/>
    <property type="evidence" value="ECO:0007669"/>
    <property type="project" value="Ensembl"/>
</dbReference>
<sequence length="603" mass="66234">MHHHPMHQCTMHYHAVHHHTVHHQCVHHRPVQNRPLQHHPLHLPVPAPRSRPVPAMALRLLLARALRLLPRGAAAAAPHRPPPAPAGPWAPPRPPSALFSSFSFSSFFRRPAAGLAAAARRGRRGPCLALALGLALAEPRLEERRRAEAACGSIQMVFIRKNKAQKNPLSSFRWRGFRLEEYLIGQPLGKGCSAAVYEAAIPSPPDGQGSRRLSGEGPALGEQPTDKPQQKEAFPLAIKMMWNISAGSSSEAILDAMGRELVPATRTALAGEYGAVSCRRKPVLRRKKLQPHPNIIQVIRAFTSSVPLLPGAFTDYPDVLPLSLNPRGIGHSRTLFLVMKNYPCTLRQYLRDNSPDARLSTMMILQLLEGVDHLVRHGIAHRDLKSDNILVELDSAGCPWLVITDFGCCLADDSVGLRLPFTSSYVDRGGNGCLMAPEVITASPGPGTVINYSKADAWAVGAIAYEILGLANPFYGHGDSTLESRSYREDQLPSLPDRVPLEVKQVVKLLLQRDPNKRLSARVAANVLHLSLWGESVLAPKTLKPDQMVAWLLCQSAATLLLDGLVDKSRVETKMKMCFFANLDYEDLWAAIFLLLALRNQAG</sequence>
<evidence type="ECO:0000256" key="4">
    <source>
        <dbReference type="ARBA" id="ARBA00004572"/>
    </source>
</evidence>
<evidence type="ECO:0000256" key="11">
    <source>
        <dbReference type="ARBA" id="ARBA00022723"/>
    </source>
</evidence>
<keyword evidence="11" id="KW-0479">Metal-binding</keyword>
<keyword evidence="21" id="KW-0496">Mitochondrion</keyword>
<keyword evidence="7" id="KW-0723">Serine/threonine-protein kinase</keyword>
<dbReference type="HOGENOM" id="CLU_022208_1_0_1"/>
<dbReference type="GO" id="GO:0004674">
    <property type="term" value="F:protein serine/threonine kinase activity"/>
    <property type="evidence" value="ECO:0007669"/>
    <property type="project" value="UniProtKB-KW"/>
</dbReference>
<dbReference type="GO" id="GO:0055131">
    <property type="term" value="F:C3HC4-type RING finger domain binding"/>
    <property type="evidence" value="ECO:0007669"/>
    <property type="project" value="Ensembl"/>
</dbReference>
<dbReference type="GO" id="GO:0106310">
    <property type="term" value="F:protein serine kinase activity"/>
    <property type="evidence" value="ECO:0007669"/>
    <property type="project" value="Ensembl"/>
</dbReference>
<evidence type="ECO:0000256" key="27">
    <source>
        <dbReference type="ARBA" id="ARBA00071830"/>
    </source>
</evidence>
<dbReference type="GO" id="GO:0005743">
    <property type="term" value="C:mitochondrial inner membrane"/>
    <property type="evidence" value="ECO:0007669"/>
    <property type="project" value="UniProtKB-SubCell"/>
</dbReference>
<evidence type="ECO:0000256" key="6">
    <source>
        <dbReference type="ARBA" id="ARBA00022490"/>
    </source>
</evidence>
<dbReference type="GO" id="GO:0034599">
    <property type="term" value="P:cellular response to oxidative stress"/>
    <property type="evidence" value="ECO:0007669"/>
    <property type="project" value="Ensembl"/>
</dbReference>
<dbReference type="AlphaFoldDB" id="U3IJA2"/>
<dbReference type="GO" id="GO:0048471">
    <property type="term" value="C:perinuclear region of cytoplasm"/>
    <property type="evidence" value="ECO:0007669"/>
    <property type="project" value="Ensembl"/>
</dbReference>
<dbReference type="GO" id="GO:0005829">
    <property type="term" value="C:cytosol"/>
    <property type="evidence" value="ECO:0007669"/>
    <property type="project" value="UniProtKB-SubCell"/>
</dbReference>
<dbReference type="GO" id="GO:0072656">
    <property type="term" value="P:maintenance of protein location in mitochondrion"/>
    <property type="evidence" value="ECO:0007669"/>
    <property type="project" value="Ensembl"/>
</dbReference>
<dbReference type="OMA" id="TCCSLRN"/>
<evidence type="ECO:0000256" key="14">
    <source>
        <dbReference type="ARBA" id="ARBA00022787"/>
    </source>
</evidence>
<keyword evidence="22" id="KW-0472">Membrane</keyword>
<dbReference type="GO" id="GO:0043422">
    <property type="term" value="F:protein kinase B binding"/>
    <property type="evidence" value="ECO:0007669"/>
    <property type="project" value="Ensembl"/>
</dbReference>
<dbReference type="Ensembl" id="ENSAPLT00000007984.2">
    <property type="protein sequence ID" value="ENSAPLP00000007324.2"/>
    <property type="gene ID" value="ENSAPLG00000007692.2"/>
</dbReference>
<evidence type="ECO:0000256" key="26">
    <source>
        <dbReference type="ARBA" id="ARBA00062732"/>
    </source>
</evidence>
<evidence type="ECO:0000256" key="25">
    <source>
        <dbReference type="ARBA" id="ARBA00048679"/>
    </source>
</evidence>
<dbReference type="GO" id="GO:0005758">
    <property type="term" value="C:mitochondrial intermembrane space"/>
    <property type="evidence" value="ECO:0007669"/>
    <property type="project" value="Ensembl"/>
</dbReference>
<keyword evidence="16" id="KW-0067">ATP-binding</keyword>
<keyword evidence="15" id="KW-0999">Mitochondrion inner membrane</keyword>
<dbReference type="GO" id="GO:0005634">
    <property type="term" value="C:nucleus"/>
    <property type="evidence" value="ECO:0007669"/>
    <property type="project" value="Ensembl"/>
</dbReference>
<comment type="catalytic activity">
    <reaction evidence="24">
        <text>L-threonyl-[protein] + ATP = O-phospho-L-threonyl-[protein] + ADP + H(+)</text>
        <dbReference type="Rhea" id="RHEA:46608"/>
        <dbReference type="Rhea" id="RHEA-COMP:11060"/>
        <dbReference type="Rhea" id="RHEA-COMP:11605"/>
        <dbReference type="ChEBI" id="CHEBI:15378"/>
        <dbReference type="ChEBI" id="CHEBI:30013"/>
        <dbReference type="ChEBI" id="CHEBI:30616"/>
        <dbReference type="ChEBI" id="CHEBI:61977"/>
        <dbReference type="ChEBI" id="CHEBI:456216"/>
        <dbReference type="EC" id="2.7.11.1"/>
    </reaction>
</comment>
<evidence type="ECO:0000256" key="2">
    <source>
        <dbReference type="ARBA" id="ARBA00004434"/>
    </source>
</evidence>
<dbReference type="GO" id="GO:1903384">
    <property type="term" value="P:negative regulation of hydrogen peroxide-induced neuron intrinsic apoptotic signaling pathway"/>
    <property type="evidence" value="ECO:0007669"/>
    <property type="project" value="Ensembl"/>
</dbReference>
<dbReference type="GO" id="GO:0031625">
    <property type="term" value="F:ubiquitin protein ligase binding"/>
    <property type="evidence" value="ECO:0007669"/>
    <property type="project" value="Ensembl"/>
</dbReference>
<evidence type="ECO:0000256" key="28">
    <source>
        <dbReference type="ARBA" id="ARBA00074253"/>
    </source>
</evidence>
<keyword evidence="10" id="KW-0812">Transmembrane</keyword>
<evidence type="ECO:0000256" key="24">
    <source>
        <dbReference type="ARBA" id="ARBA00047899"/>
    </source>
</evidence>
<dbReference type="InterPro" id="IPR000719">
    <property type="entry name" value="Prot_kinase_dom"/>
</dbReference>
<comment type="catalytic activity">
    <reaction evidence="25">
        <text>L-seryl-[protein] + ATP = O-phospho-L-seryl-[protein] + ADP + H(+)</text>
        <dbReference type="Rhea" id="RHEA:17989"/>
        <dbReference type="Rhea" id="RHEA-COMP:9863"/>
        <dbReference type="Rhea" id="RHEA-COMP:11604"/>
        <dbReference type="ChEBI" id="CHEBI:15378"/>
        <dbReference type="ChEBI" id="CHEBI:29999"/>
        <dbReference type="ChEBI" id="CHEBI:30616"/>
        <dbReference type="ChEBI" id="CHEBI:83421"/>
        <dbReference type="ChEBI" id="CHEBI:456216"/>
        <dbReference type="EC" id="2.7.11.1"/>
    </reaction>
</comment>
<dbReference type="SUPFAM" id="SSF56112">
    <property type="entry name" value="Protein kinase-like (PK-like)"/>
    <property type="match status" value="1"/>
</dbReference>
<evidence type="ECO:0000256" key="10">
    <source>
        <dbReference type="ARBA" id="ARBA00022692"/>
    </source>
</evidence>
<evidence type="ECO:0000256" key="3">
    <source>
        <dbReference type="ARBA" id="ARBA00004514"/>
    </source>
</evidence>
<dbReference type="GO" id="GO:0005856">
    <property type="term" value="C:cytoskeleton"/>
    <property type="evidence" value="ECO:0007669"/>
    <property type="project" value="Ensembl"/>
</dbReference>
<evidence type="ECO:0000256" key="21">
    <source>
        <dbReference type="ARBA" id="ARBA00023128"/>
    </source>
</evidence>
<dbReference type="GO" id="GO:0090141">
    <property type="term" value="P:positive regulation of mitochondrial fission"/>
    <property type="evidence" value="ECO:0007669"/>
    <property type="project" value="TreeGrafter"/>
</dbReference>
<dbReference type="GeneTree" id="ENSGT00390000001206"/>
<evidence type="ECO:0000256" key="13">
    <source>
        <dbReference type="ARBA" id="ARBA00022777"/>
    </source>
</evidence>
<dbReference type="GO" id="GO:1900407">
    <property type="term" value="P:regulation of cellular response to oxidative stress"/>
    <property type="evidence" value="ECO:0007669"/>
    <property type="project" value="Ensembl"/>
</dbReference>
<dbReference type="GO" id="GO:0090258">
    <property type="term" value="P:negative regulation of mitochondrial fission"/>
    <property type="evidence" value="ECO:0007669"/>
    <property type="project" value="Ensembl"/>
</dbReference>
<dbReference type="GO" id="GO:0005741">
    <property type="term" value="C:mitochondrial outer membrane"/>
    <property type="evidence" value="ECO:0007669"/>
    <property type="project" value="UniProtKB-SubCell"/>
</dbReference>
<keyword evidence="19" id="KW-1133">Transmembrane helix</keyword>
<dbReference type="GO" id="GO:1903214">
    <property type="term" value="P:regulation of protein targeting to mitochondrion"/>
    <property type="evidence" value="ECO:0007669"/>
    <property type="project" value="Ensembl"/>
</dbReference>
<evidence type="ECO:0000256" key="22">
    <source>
        <dbReference type="ARBA" id="ARBA00023136"/>
    </source>
</evidence>
<dbReference type="GO" id="GO:0000785">
    <property type="term" value="C:chromatin"/>
    <property type="evidence" value="ECO:0007669"/>
    <property type="project" value="Ensembl"/>
</dbReference>
<dbReference type="GO" id="GO:0000287">
    <property type="term" value="F:magnesium ion binding"/>
    <property type="evidence" value="ECO:0007669"/>
    <property type="project" value="Ensembl"/>
</dbReference>
<accession>U3IJA2</accession>
<keyword evidence="8" id="KW-0597">Phosphoprotein</keyword>
<reference evidence="31" key="2">
    <citation type="submission" date="2025-08" db="UniProtKB">
        <authorList>
            <consortium name="Ensembl"/>
        </authorList>
    </citation>
    <scope>IDENTIFICATION</scope>
</reference>
<dbReference type="GO" id="GO:0030097">
    <property type="term" value="P:hemopoiesis"/>
    <property type="evidence" value="ECO:0007669"/>
    <property type="project" value="Ensembl"/>
</dbReference>
<feature type="domain" description="Protein kinase" evidence="30">
    <location>
        <begin position="182"/>
        <end position="532"/>
    </location>
</feature>
<evidence type="ECO:0000256" key="12">
    <source>
        <dbReference type="ARBA" id="ARBA00022741"/>
    </source>
</evidence>
<dbReference type="GO" id="GO:0050821">
    <property type="term" value="P:protein stabilization"/>
    <property type="evidence" value="ECO:0007669"/>
    <property type="project" value="Ensembl"/>
</dbReference>
<evidence type="ECO:0000256" key="7">
    <source>
        <dbReference type="ARBA" id="ARBA00022527"/>
    </source>
</evidence>
<dbReference type="PANTHER" id="PTHR22972:SF7">
    <property type="entry name" value="SERINE_THREONINE-PROTEIN KINASE PINK1, MITOCHONDRIAL"/>
    <property type="match status" value="1"/>
</dbReference>
<dbReference type="PANTHER" id="PTHR22972">
    <property type="entry name" value="SERINE/THREONINE PROTEIN KINASE"/>
    <property type="match status" value="1"/>
</dbReference>
<dbReference type="GO" id="GO:0031396">
    <property type="term" value="P:regulation of protein ubiquitination"/>
    <property type="evidence" value="ECO:0007669"/>
    <property type="project" value="Ensembl"/>
</dbReference>
<keyword evidence="9" id="KW-0808">Transferase</keyword>
<evidence type="ECO:0000256" key="5">
    <source>
        <dbReference type="ARBA" id="ARBA00012513"/>
    </source>
</evidence>
<dbReference type="GO" id="GO:0005524">
    <property type="term" value="F:ATP binding"/>
    <property type="evidence" value="ECO:0007669"/>
    <property type="project" value="UniProtKB-KW"/>
</dbReference>
<dbReference type="PROSITE" id="PS00108">
    <property type="entry name" value="PROTEIN_KINASE_ST"/>
    <property type="match status" value="1"/>
</dbReference>
<dbReference type="InterPro" id="IPR040110">
    <property type="entry name" value="PINK1_STKc"/>
</dbReference>
<evidence type="ECO:0000259" key="30">
    <source>
        <dbReference type="PROSITE" id="PS50011"/>
    </source>
</evidence>
<dbReference type="GO" id="GO:0051881">
    <property type="term" value="P:regulation of mitochondrial membrane potential"/>
    <property type="evidence" value="ECO:0007669"/>
    <property type="project" value="Ensembl"/>
</dbReference>
<evidence type="ECO:0000256" key="20">
    <source>
        <dbReference type="ARBA" id="ARBA00023006"/>
    </source>
</evidence>
<dbReference type="Proteomes" id="UP000016666">
    <property type="component" value="Chromosome 22"/>
</dbReference>
<dbReference type="GO" id="GO:1903852">
    <property type="term" value="P:positive regulation of cristae formation"/>
    <property type="evidence" value="ECO:0007669"/>
    <property type="project" value="Ensembl"/>
</dbReference>
<evidence type="ECO:0000313" key="31">
    <source>
        <dbReference type="Ensembl" id="ENSAPLP00000007324.2"/>
    </source>
</evidence>
<reference evidence="31 32" key="1">
    <citation type="submission" date="2017-10" db="EMBL/GenBank/DDBJ databases">
        <title>A new Pekin duck reference genome.</title>
        <authorList>
            <person name="Hou Z.-C."/>
            <person name="Zhou Z.-K."/>
            <person name="Zhu F."/>
            <person name="Hou S.-S."/>
        </authorList>
    </citation>
    <scope>NUCLEOTIDE SEQUENCE [LARGE SCALE GENOMIC DNA]</scope>
</reference>
<dbReference type="GO" id="GO:1901525">
    <property type="term" value="P:negative regulation of mitophagy"/>
    <property type="evidence" value="ECO:0007669"/>
    <property type="project" value="Ensembl"/>
</dbReference>
<dbReference type="GO" id="GO:0043254">
    <property type="term" value="P:regulation of protein-containing complex assembly"/>
    <property type="evidence" value="ECO:0007669"/>
    <property type="project" value="Ensembl"/>
</dbReference>
<comment type="cofactor">
    <cofactor evidence="1">
        <name>Mg(2+)</name>
        <dbReference type="ChEBI" id="CHEBI:18420"/>
    </cofactor>
</comment>
<keyword evidence="13" id="KW-0418">Kinase</keyword>
<dbReference type="EC" id="2.7.11.1" evidence="5"/>
<name>U3IJA2_ANAPP</name>
<dbReference type="GO" id="GO:0000423">
    <property type="term" value="P:mitophagy"/>
    <property type="evidence" value="ECO:0007669"/>
    <property type="project" value="Ensembl"/>
</dbReference>
<evidence type="ECO:0000256" key="16">
    <source>
        <dbReference type="ARBA" id="ARBA00022840"/>
    </source>
</evidence>
<proteinExistence type="inferred from homology"/>
<reference evidence="31" key="3">
    <citation type="submission" date="2025-09" db="UniProtKB">
        <authorList>
            <consortium name="Ensembl"/>
        </authorList>
    </citation>
    <scope>IDENTIFICATION</scope>
</reference>
<evidence type="ECO:0000256" key="9">
    <source>
        <dbReference type="ARBA" id="ARBA00022679"/>
    </source>
</evidence>
<dbReference type="GO" id="GO:0044877">
    <property type="term" value="F:protein-containing complex binding"/>
    <property type="evidence" value="ECO:0007669"/>
    <property type="project" value="Ensembl"/>
</dbReference>
<comment type="subunit">
    <text evidence="26">Upon mitochondrial depolarization, it forms a supercomplex with TOM and TIM23 complexes. PINK1-TOM-TIM23 supercomplex formation requires PINK1 interaction with TOMM20 and TOMM70 and is critical for PINK1 stabilization at the outer mitochondrial membrane, kinase activation and downstream mitophagy. Upon mitochondrial depolarization, interacts with TIMM23; the interaction is required for PINK1 accumulation at the outer mitochondrial membrane, kinase activation by autophosphorylation and PRKN recruitement to mitochondria. Interacts with PRKN. Interacts with FBXO7. Forms a complex with PRKN and PARK7. Interacts with NENF.</text>
</comment>
<dbReference type="GO" id="GO:0099074">
    <property type="term" value="P:mitochondrion to lysosome vesicle-mediated transport"/>
    <property type="evidence" value="ECO:0007669"/>
    <property type="project" value="Ensembl"/>
</dbReference>
<evidence type="ECO:0000256" key="29">
    <source>
        <dbReference type="SAM" id="MobiDB-lite"/>
    </source>
</evidence>
<dbReference type="InterPro" id="IPR008271">
    <property type="entry name" value="Ser/Thr_kinase_AS"/>
</dbReference>
<evidence type="ECO:0000313" key="32">
    <source>
        <dbReference type="Proteomes" id="UP000016666"/>
    </source>
</evidence>
<evidence type="ECO:0000256" key="17">
    <source>
        <dbReference type="ARBA" id="ARBA00022842"/>
    </source>
</evidence>
<dbReference type="GO" id="GO:0030424">
    <property type="term" value="C:axon"/>
    <property type="evidence" value="ECO:0007669"/>
    <property type="project" value="Ensembl"/>
</dbReference>
<dbReference type="GO" id="GO:0071456">
    <property type="term" value="P:cellular response to hypoxia"/>
    <property type="evidence" value="ECO:0007669"/>
    <property type="project" value="Ensembl"/>
</dbReference>
<keyword evidence="12" id="KW-0547">Nucleotide-binding</keyword>
<dbReference type="Pfam" id="PF00069">
    <property type="entry name" value="Pkinase"/>
    <property type="match status" value="1"/>
</dbReference>
<dbReference type="GO" id="GO:0005783">
    <property type="term" value="C:endoplasmic reticulum"/>
    <property type="evidence" value="ECO:0007669"/>
    <property type="project" value="Ensembl"/>
</dbReference>
<dbReference type="GO" id="GO:1905091">
    <property type="term" value="P:positive regulation of type 2 mitophagy"/>
    <property type="evidence" value="ECO:0007669"/>
    <property type="project" value="Ensembl"/>
</dbReference>
<evidence type="ECO:0000256" key="19">
    <source>
        <dbReference type="ARBA" id="ARBA00022989"/>
    </source>
</evidence>
<dbReference type="GO" id="GO:0044297">
    <property type="term" value="C:cell body"/>
    <property type="evidence" value="ECO:0007669"/>
    <property type="project" value="Ensembl"/>
</dbReference>
<dbReference type="InterPro" id="IPR011009">
    <property type="entry name" value="Kinase-like_dom_sf"/>
</dbReference>
<dbReference type="GO" id="GO:1902902">
    <property type="term" value="P:negative regulation of autophagosome assembly"/>
    <property type="evidence" value="ECO:0007669"/>
    <property type="project" value="Ensembl"/>
</dbReference>
<feature type="region of interest" description="Disordered" evidence="29">
    <location>
        <begin position="203"/>
        <end position="230"/>
    </location>
</feature>
<evidence type="ECO:0000256" key="23">
    <source>
        <dbReference type="ARBA" id="ARBA00038349"/>
    </source>
</evidence>
<keyword evidence="18" id="KW-0809">Transit peptide</keyword>
<dbReference type="GO" id="GO:0007005">
    <property type="term" value="P:mitochondrion organization"/>
    <property type="evidence" value="ECO:0007669"/>
    <property type="project" value="Ensembl"/>
</dbReference>
<keyword evidence="6" id="KW-0963">Cytoplasm</keyword>
<dbReference type="GO" id="GO:0038203">
    <property type="term" value="P:TORC2 signaling"/>
    <property type="evidence" value="ECO:0007669"/>
    <property type="project" value="Ensembl"/>
</dbReference>
<dbReference type="GO" id="GO:0097449">
    <property type="term" value="C:astrocyte projection"/>
    <property type="evidence" value="ECO:0007669"/>
    <property type="project" value="Ensembl"/>
</dbReference>
<dbReference type="GO" id="GO:0090200">
    <property type="term" value="P:positive regulation of release of cytochrome c from mitochondria"/>
    <property type="evidence" value="ECO:0007669"/>
    <property type="project" value="Ensembl"/>
</dbReference>
<evidence type="ECO:0000256" key="1">
    <source>
        <dbReference type="ARBA" id="ARBA00001946"/>
    </source>
</evidence>
<dbReference type="Gene3D" id="1.10.510.10">
    <property type="entry name" value="Transferase(Phosphotransferase) domain 1"/>
    <property type="match status" value="1"/>
</dbReference>
<dbReference type="FunFam" id="1.10.510.10:FF:000418">
    <property type="entry name" value="PTEN induced kinase 1"/>
    <property type="match status" value="1"/>
</dbReference>
<evidence type="ECO:0000256" key="15">
    <source>
        <dbReference type="ARBA" id="ARBA00022792"/>
    </source>
</evidence>
<evidence type="ECO:0000256" key="18">
    <source>
        <dbReference type="ARBA" id="ARBA00022946"/>
    </source>
</evidence>
<dbReference type="GO" id="GO:0072655">
    <property type="term" value="P:establishment of protein localization to mitochondrion"/>
    <property type="evidence" value="ECO:0007669"/>
    <property type="project" value="Ensembl"/>
</dbReference>
<dbReference type="GO" id="GO:0002020">
    <property type="term" value="F:protease binding"/>
    <property type="evidence" value="ECO:0007669"/>
    <property type="project" value="Ensembl"/>
</dbReference>
<keyword evidence="20" id="KW-0072">Autophagy</keyword>
<dbReference type="GO" id="GO:0051897">
    <property type="term" value="P:positive regulation of phosphatidylinositol 3-kinase/protein kinase B signal transduction"/>
    <property type="evidence" value="ECO:0007669"/>
    <property type="project" value="Ensembl"/>
</dbReference>
<dbReference type="PROSITE" id="PS50011">
    <property type="entry name" value="PROTEIN_KINASE_DOM"/>
    <property type="match status" value="1"/>
</dbReference>
<organism evidence="31 32">
    <name type="scientific">Anas platyrhynchos platyrhynchos</name>
    <name type="common">Northern mallard</name>
    <dbReference type="NCBI Taxonomy" id="8840"/>
    <lineage>
        <taxon>Eukaryota</taxon>
        <taxon>Metazoa</taxon>
        <taxon>Chordata</taxon>
        <taxon>Craniata</taxon>
        <taxon>Vertebrata</taxon>
        <taxon>Euteleostomi</taxon>
        <taxon>Archelosauria</taxon>
        <taxon>Archosauria</taxon>
        <taxon>Dinosauria</taxon>
        <taxon>Saurischia</taxon>
        <taxon>Theropoda</taxon>
        <taxon>Coelurosauria</taxon>
        <taxon>Aves</taxon>
        <taxon>Neognathae</taxon>
        <taxon>Galloanserae</taxon>
        <taxon>Anseriformes</taxon>
        <taxon>Anatidae</taxon>
        <taxon>Anatinae</taxon>
        <taxon>Anas</taxon>
    </lineage>
</organism>
<dbReference type="GO" id="GO:2000378">
    <property type="term" value="P:negative regulation of reactive oxygen species metabolic process"/>
    <property type="evidence" value="ECO:0007669"/>
    <property type="project" value="Ensembl"/>
</dbReference>
<comment type="similarity">
    <text evidence="23">Belongs to the protein kinase superfamily.</text>
</comment>
<dbReference type="GO" id="GO:0002082">
    <property type="term" value="P:regulation of oxidative phosphorylation"/>
    <property type="evidence" value="ECO:0007669"/>
    <property type="project" value="Ensembl"/>
</dbReference>
<gene>
    <name evidence="31" type="primary">PINK1</name>
</gene>
<keyword evidence="14" id="KW-1000">Mitochondrion outer membrane</keyword>
<protein>
    <recommendedName>
        <fullName evidence="28">Serine/threonine-protein kinase PINK1, mitochondrial</fullName>
        <ecNumber evidence="5">2.7.11.1</ecNumber>
    </recommendedName>
    <alternativeName>
        <fullName evidence="27">Serine/threonine-protein kinase Pink1, mitochondrial</fullName>
    </alternativeName>
</protein>
<dbReference type="GO" id="GO:0030335">
    <property type="term" value="P:positive regulation of cell migration"/>
    <property type="evidence" value="ECO:0007669"/>
    <property type="project" value="Ensembl"/>
</dbReference>
<dbReference type="CDD" id="cd14018">
    <property type="entry name" value="STKc_PINK1"/>
    <property type="match status" value="1"/>
</dbReference>
<dbReference type="SMART" id="SM00220">
    <property type="entry name" value="S_TKc"/>
    <property type="match status" value="1"/>
</dbReference>
<dbReference type="STRING" id="8840.ENSAPLP00000007324"/>
<dbReference type="GO" id="GO:0043123">
    <property type="term" value="P:positive regulation of canonical NF-kappaB signal transduction"/>
    <property type="evidence" value="ECO:0007669"/>
    <property type="project" value="Ensembl"/>
</dbReference>
<keyword evidence="32" id="KW-1185">Reference proteome</keyword>